<organism evidence="2 3">
    <name type="scientific">Mycobacterium kansasii</name>
    <dbReference type="NCBI Taxonomy" id="1768"/>
    <lineage>
        <taxon>Bacteria</taxon>
        <taxon>Bacillati</taxon>
        <taxon>Actinomycetota</taxon>
        <taxon>Actinomycetes</taxon>
        <taxon>Mycobacteriales</taxon>
        <taxon>Mycobacteriaceae</taxon>
        <taxon>Mycobacterium</taxon>
    </lineage>
</organism>
<feature type="region of interest" description="Disordered" evidence="1">
    <location>
        <begin position="24"/>
        <end position="54"/>
    </location>
</feature>
<evidence type="ECO:0000256" key="1">
    <source>
        <dbReference type="SAM" id="MobiDB-lite"/>
    </source>
</evidence>
<comment type="caution">
    <text evidence="2">The sequence shown here is derived from an EMBL/GenBank/DDBJ whole genome shotgun (WGS) entry which is preliminary data.</text>
</comment>
<protein>
    <submittedName>
        <fullName evidence="2">Uncharacterized protein</fullName>
    </submittedName>
</protein>
<dbReference type="EMBL" id="MVBN01000003">
    <property type="protein sequence ID" value="OOK77883.1"/>
    <property type="molecule type" value="Genomic_DNA"/>
</dbReference>
<feature type="compositionally biased region" description="Pro residues" evidence="1">
    <location>
        <begin position="38"/>
        <end position="54"/>
    </location>
</feature>
<evidence type="ECO:0000313" key="3">
    <source>
        <dbReference type="Proteomes" id="UP000188532"/>
    </source>
</evidence>
<proteinExistence type="predicted"/>
<dbReference type="AlphaFoldDB" id="A0A1V3XF88"/>
<gene>
    <name evidence="2" type="ORF">BZL29_3145</name>
</gene>
<dbReference type="Proteomes" id="UP000188532">
    <property type="component" value="Unassembled WGS sequence"/>
</dbReference>
<sequence length="54" mass="5122">MPGRAGWADVTCFAGGARTAGGISRSALAARTGQASGPPTPPAPPGPPSPAPPE</sequence>
<accession>A0A1V3XF88</accession>
<evidence type="ECO:0000313" key="2">
    <source>
        <dbReference type="EMBL" id="OOK77883.1"/>
    </source>
</evidence>
<name>A0A1V3XF88_MYCKA</name>
<reference evidence="2 3" key="1">
    <citation type="submission" date="2017-02" db="EMBL/GenBank/DDBJ databases">
        <title>Complete genome sequences of Mycobacterium kansasii strains isolated from rhesus macaques.</title>
        <authorList>
            <person name="Panda A."/>
            <person name="Nagaraj S."/>
            <person name="Zhao X."/>
            <person name="Tettelin H."/>
            <person name="Detolla L.J."/>
        </authorList>
    </citation>
    <scope>NUCLEOTIDE SEQUENCE [LARGE SCALE GENOMIC DNA]</scope>
    <source>
        <strain evidence="2 3">11-3469</strain>
    </source>
</reference>